<dbReference type="EnsemblMetazoa" id="ACHR001193-RA">
    <property type="protein sequence ID" value="ACHR001193-PA"/>
    <property type="gene ID" value="ACHR001193"/>
</dbReference>
<dbReference type="InterPro" id="IPR016024">
    <property type="entry name" value="ARM-type_fold"/>
</dbReference>
<dbReference type="STRING" id="43041.A0A182JRR1"/>
<dbReference type="PANTHER" id="PTHR12029:SF11">
    <property type="entry name" value="METHYLTRANSFERASE TARBP1-RELATED"/>
    <property type="match status" value="1"/>
</dbReference>
<dbReference type="PANTHER" id="PTHR12029">
    <property type="entry name" value="RNA METHYLTRANSFERASE"/>
    <property type="match status" value="1"/>
</dbReference>
<dbReference type="GO" id="GO:0030488">
    <property type="term" value="P:tRNA methylation"/>
    <property type="evidence" value="ECO:0007669"/>
    <property type="project" value="TreeGrafter"/>
</dbReference>
<sequence length="1317" mass="152769">MTFKTKFVQDICSTDTETYEELIQLALNQQTFLQNVQNLRKPSIEAMVYALLMKQRGKLPEGLLNGDVFTLKSIVCLINANYLRLQEDNETFRWILSALTLTVLVANEANVVRVELESFLDRFERDLHEIPLFYDVLRTFLVLAEEDSELIPVFRRLDGERMVRRLASESKAIRMKTLACLQTLMNFNAELYEHWLTLVQDPNHMIESRMFLLYQLLETALRCTGDKKADLVRTLQLSNIWLIVIEGITSKDPVCRNEALATIQHVIGYAKQCEEDIVGQFFSWRKEICNNPVNEWQAFVAIVQTLNESHKPLTQPVHDIMDKLYQLHGAWKNVLLHLILDHENSQVVNHGLDYFLQHRKFNAEETKLEKLFLDAFNRAALLAKKMFKRIQQLSKYYGTREAYVFLLETIPTIAWKSVPYYCIASAVNKCTSKLANECKRLQETSTTIQSLTSCINVCHGIENASLKYITFLLLVRCINQLSEPTTEMDILLAVIAEIEKLYTMFAISQELLKNKEGGSFIDHITERTFSQRMERVSLTDTFLIEQVLGEIISKNNFFKGDRFWESLMNRPDICCMILRQYPSLYDGISPHIQDIFLSTKSSIQEAVGAGRRIPPEAFNLREVMITLKQEKGEYRYSHSYSPQLNSLLNYLNKLVKERLESFDYANLTNAIETVQLTHLIAWDNRNAKDNVSKFVYSISLNDLNNSLVRYQEEETSPSIDKVYTMIAEIYHHYCQHEPQWIEAFATEKDWSNLHFLLDVGNIDVLTLAIEILHTDGTQQGPEDWFDNSLRVNMLDRCYESILHYRQSDQYLRLMEKFVKMLYQPYLSCRCRQYFDLDDDEVYISSTVEKYMSTFLKQASTIEGEYQMANIVFECILQLDPVFFYASDTHLEFLVQGMIFGDVPSGNSDLETQVIKNWGLHIPFKQHYQADACILRMQCVMFLFEIYYDEKSQKTLALQSVESMLMECFMRKSPSNNPYHHIKTITPRQRLWIVQALCIVFLITGTKPNNLLEVMLYETSQPCIHHLLELIVADSSIDTLTIARSLKNEKVTQSGIQSICFIIWLRCCRAKKLNDQYIRMMMPWTITENFTTRLCAQIMIKKLLEQFPSTKNGEFKLYYSLISDYHRQTSVAPHVKQFMQDVRFKLDCHCIITVENVFHNIPKAAGLPAEDIVGTALLKECLQKHELDKQFLGKEFKLPVLARELQETTSIDHSVGPVLTDFCAEILPLKSLEQSKDMLLELPHQLNIKKMERTDGLIVIASFVTSITMLGELARSSEQFAIKQLMINSRQDISTKEFQALSRTPEKSLIVGELKAHQ</sequence>
<dbReference type="SUPFAM" id="SSF48371">
    <property type="entry name" value="ARM repeat"/>
    <property type="match status" value="1"/>
</dbReference>
<organism evidence="1 2">
    <name type="scientific">Anopheles christyi</name>
    <dbReference type="NCBI Taxonomy" id="43041"/>
    <lineage>
        <taxon>Eukaryota</taxon>
        <taxon>Metazoa</taxon>
        <taxon>Ecdysozoa</taxon>
        <taxon>Arthropoda</taxon>
        <taxon>Hexapoda</taxon>
        <taxon>Insecta</taxon>
        <taxon>Pterygota</taxon>
        <taxon>Neoptera</taxon>
        <taxon>Endopterygota</taxon>
        <taxon>Diptera</taxon>
        <taxon>Nematocera</taxon>
        <taxon>Culicoidea</taxon>
        <taxon>Culicidae</taxon>
        <taxon>Anophelinae</taxon>
        <taxon>Anopheles</taxon>
    </lineage>
</organism>
<evidence type="ECO:0000313" key="2">
    <source>
        <dbReference type="Proteomes" id="UP000075881"/>
    </source>
</evidence>
<dbReference type="InterPro" id="IPR045330">
    <property type="entry name" value="TRM3/TARBP1"/>
</dbReference>
<reference evidence="2" key="1">
    <citation type="submission" date="2013-03" db="EMBL/GenBank/DDBJ databases">
        <title>The Genome Sequence of Anopheles christyi ACHKN1017.</title>
        <authorList>
            <consortium name="The Broad Institute Genomics Platform"/>
            <person name="Neafsey D.E."/>
            <person name="Besansky N."/>
            <person name="Walker B."/>
            <person name="Young S.K."/>
            <person name="Zeng Q."/>
            <person name="Gargeya S."/>
            <person name="Fitzgerald M."/>
            <person name="Haas B."/>
            <person name="Abouelleil A."/>
            <person name="Allen A.W."/>
            <person name="Alvarado L."/>
            <person name="Arachchi H.M."/>
            <person name="Berlin A.M."/>
            <person name="Chapman S.B."/>
            <person name="Gainer-Dewar J."/>
            <person name="Goldberg J."/>
            <person name="Griggs A."/>
            <person name="Gujja S."/>
            <person name="Hansen M."/>
            <person name="Howarth C."/>
            <person name="Imamovic A."/>
            <person name="Ireland A."/>
            <person name="Larimer J."/>
            <person name="McCowan C."/>
            <person name="Murphy C."/>
            <person name="Pearson M."/>
            <person name="Poon T.W."/>
            <person name="Priest M."/>
            <person name="Roberts A."/>
            <person name="Saif S."/>
            <person name="Shea T."/>
            <person name="Sisk P."/>
            <person name="Sykes S."/>
            <person name="Wortman J."/>
            <person name="Nusbaum C."/>
            <person name="Birren B."/>
        </authorList>
    </citation>
    <scope>NUCLEOTIDE SEQUENCE [LARGE SCALE GENOMIC DNA]</scope>
    <source>
        <strain evidence="2">ACHKN1017</strain>
    </source>
</reference>
<protein>
    <submittedName>
        <fullName evidence="1">Uncharacterized protein</fullName>
    </submittedName>
</protein>
<dbReference type="Proteomes" id="UP000075881">
    <property type="component" value="Unassembled WGS sequence"/>
</dbReference>
<keyword evidence="2" id="KW-1185">Reference proteome</keyword>
<evidence type="ECO:0000313" key="1">
    <source>
        <dbReference type="EnsemblMetazoa" id="ACHR001193-PA"/>
    </source>
</evidence>
<dbReference type="VEuPathDB" id="VectorBase:ACHR001193"/>
<dbReference type="GO" id="GO:0016423">
    <property type="term" value="F:tRNA (guanine) methyltransferase activity"/>
    <property type="evidence" value="ECO:0007669"/>
    <property type="project" value="TreeGrafter"/>
</dbReference>
<reference evidence="1" key="2">
    <citation type="submission" date="2020-05" db="UniProtKB">
        <authorList>
            <consortium name="EnsemblMetazoa"/>
        </authorList>
    </citation>
    <scope>IDENTIFICATION</scope>
    <source>
        <strain evidence="1">ACHKN1017</strain>
    </source>
</reference>
<proteinExistence type="predicted"/>
<accession>A0A182JRR1</accession>
<name>A0A182JRR1_9DIPT</name>